<protein>
    <recommendedName>
        <fullName evidence="3">Octanoyl-[GcvH]:protein N-octanoyltransferase</fullName>
        <ecNumber evidence="3">2.3.1.204</ecNumber>
    </recommendedName>
    <alternativeName>
        <fullName evidence="3">Octanoyl-[GcvH]:E2 amidotransferase</fullName>
    </alternativeName>
</protein>
<keyword evidence="6" id="KW-1185">Reference proteome</keyword>
<dbReference type="AlphaFoldDB" id="A0A841Q669"/>
<comment type="similarity">
    <text evidence="3">Belongs to the octanoyltransferase LipL family.</text>
</comment>
<comment type="function">
    <text evidence="3">Catalyzes the amidotransfer (transamidation) of the octanoyl moiety from octanoyl-GcvH to the lipoyl domain of the E2 subunit of lipoate-dependent enzymes.</text>
</comment>
<dbReference type="InterPro" id="IPR045864">
    <property type="entry name" value="aa-tRNA-synth_II/BPL/LPL"/>
</dbReference>
<dbReference type="SUPFAM" id="SSF55681">
    <property type="entry name" value="Class II aaRS and biotin synthetases"/>
    <property type="match status" value="1"/>
</dbReference>
<comment type="catalytic activity">
    <reaction evidence="3">
        <text>N(6)-octanoyl-L-lysyl-[glycine-cleavage complex H protein] + L-lysyl-[lipoyl-carrier protein] = N(6)-octanoyl-L-lysyl-[lipoyl-carrier protein] + L-lysyl-[glycine-cleavage complex H protein]</text>
        <dbReference type="Rhea" id="RHEA:20213"/>
        <dbReference type="Rhea" id="RHEA-COMP:10500"/>
        <dbReference type="Rhea" id="RHEA-COMP:10501"/>
        <dbReference type="Rhea" id="RHEA-COMP:10503"/>
        <dbReference type="Rhea" id="RHEA-COMP:10504"/>
        <dbReference type="ChEBI" id="CHEBI:29969"/>
        <dbReference type="ChEBI" id="CHEBI:78809"/>
        <dbReference type="EC" id="2.3.1.204"/>
    </reaction>
</comment>
<evidence type="ECO:0000256" key="1">
    <source>
        <dbReference type="ARBA" id="ARBA00022679"/>
    </source>
</evidence>
<dbReference type="PANTHER" id="PTHR43679">
    <property type="entry name" value="OCTANOYLTRANSFERASE LIPM-RELATED"/>
    <property type="match status" value="1"/>
</dbReference>
<proteinExistence type="inferred from homology"/>
<organism evidence="5 6">
    <name type="scientific">Salirhabdus euzebyi</name>
    <dbReference type="NCBI Taxonomy" id="394506"/>
    <lineage>
        <taxon>Bacteria</taxon>
        <taxon>Bacillati</taxon>
        <taxon>Bacillota</taxon>
        <taxon>Bacilli</taxon>
        <taxon>Bacillales</taxon>
        <taxon>Bacillaceae</taxon>
        <taxon>Salirhabdus</taxon>
    </lineage>
</organism>
<evidence type="ECO:0000259" key="4">
    <source>
        <dbReference type="PROSITE" id="PS51733"/>
    </source>
</evidence>
<dbReference type="Pfam" id="PF21948">
    <property type="entry name" value="LplA-B_cat"/>
    <property type="match status" value="1"/>
</dbReference>
<keyword evidence="1 3" id="KW-0808">Transferase</keyword>
<dbReference type="PROSITE" id="PS51733">
    <property type="entry name" value="BPL_LPL_CATALYTIC"/>
    <property type="match status" value="1"/>
</dbReference>
<dbReference type="EC" id="2.3.1.204" evidence="3"/>
<comment type="caution">
    <text evidence="5">The sequence shown here is derived from an EMBL/GenBank/DDBJ whole genome shotgun (WGS) entry which is preliminary data.</text>
</comment>
<gene>
    <name evidence="3" type="primary">lipL</name>
    <name evidence="5" type="ORF">HNQ94_002349</name>
</gene>
<feature type="site" description="Lowers pKa of active site Cys" evidence="3">
    <location>
        <position position="160"/>
    </location>
</feature>
<keyword evidence="5" id="KW-0436">Ligase</keyword>
<feature type="active site" description="Acyl-thioester intermediate" evidence="3">
    <location>
        <position position="148"/>
    </location>
</feature>
<dbReference type="PANTHER" id="PTHR43679:SF2">
    <property type="entry name" value="OCTANOYL-[GCVH]:PROTEIN N-OCTANOYLTRANSFERASE"/>
    <property type="match status" value="1"/>
</dbReference>
<dbReference type="InterPro" id="IPR024897">
    <property type="entry name" value="LipL"/>
</dbReference>
<dbReference type="Gene3D" id="3.30.930.10">
    <property type="entry name" value="Bira Bifunctional Protein, Domain 2"/>
    <property type="match status" value="1"/>
</dbReference>
<comment type="pathway">
    <text evidence="3">Protein modification; protein lipoylation via endogenous pathway; protein N(6)-(lipoyl)lysine from octanoyl-[acyl-carrier-protein].</text>
</comment>
<dbReference type="GO" id="GO:0009107">
    <property type="term" value="P:lipoate biosynthetic process"/>
    <property type="evidence" value="ECO:0007669"/>
    <property type="project" value="UniProtKB-UniRule"/>
</dbReference>
<comment type="miscellaneous">
    <text evidence="3">The reaction proceeds via a thioester-linked acyl-enzyme intermediate.</text>
</comment>
<evidence type="ECO:0000313" key="6">
    <source>
        <dbReference type="Proteomes" id="UP000581688"/>
    </source>
</evidence>
<dbReference type="GO" id="GO:0033819">
    <property type="term" value="F:lipoyl(octanoyl) transferase activity"/>
    <property type="evidence" value="ECO:0007669"/>
    <property type="project" value="InterPro"/>
</dbReference>
<dbReference type="HAMAP" id="MF_02119">
    <property type="entry name" value="LipL"/>
    <property type="match status" value="1"/>
</dbReference>
<reference evidence="5 6" key="1">
    <citation type="submission" date="2020-08" db="EMBL/GenBank/DDBJ databases">
        <title>Genomic Encyclopedia of Type Strains, Phase IV (KMG-IV): sequencing the most valuable type-strain genomes for metagenomic binning, comparative biology and taxonomic classification.</title>
        <authorList>
            <person name="Goeker M."/>
        </authorList>
    </citation>
    <scope>NUCLEOTIDE SEQUENCE [LARGE SCALE GENOMIC DNA]</scope>
    <source>
        <strain evidence="5 6">DSM 19612</strain>
    </source>
</reference>
<dbReference type="InterPro" id="IPR004143">
    <property type="entry name" value="BPL_LPL_catalytic"/>
</dbReference>
<evidence type="ECO:0000256" key="2">
    <source>
        <dbReference type="ARBA" id="ARBA00023315"/>
    </source>
</evidence>
<dbReference type="EMBL" id="JACHGH010000006">
    <property type="protein sequence ID" value="MBB6453898.1"/>
    <property type="molecule type" value="Genomic_DNA"/>
</dbReference>
<dbReference type="RefSeq" id="WP_174496564.1">
    <property type="nucleotide sequence ID" value="NZ_CADDWK010000008.1"/>
</dbReference>
<dbReference type="GO" id="GO:0009249">
    <property type="term" value="P:protein lipoylation"/>
    <property type="evidence" value="ECO:0007669"/>
    <property type="project" value="UniProtKB-UniRule"/>
</dbReference>
<feature type="domain" description="BPL/LPL catalytic" evidence="4">
    <location>
        <begin position="44"/>
        <end position="228"/>
    </location>
</feature>
<keyword evidence="2 3" id="KW-0012">Acyltransferase</keyword>
<accession>A0A841Q669</accession>
<sequence>MKENHSLLTFSKVRFIDHTNYYPHVSAMQSFAMDDALCISVGEAISPPTARVWVHDKTVVLGIPDGRLPHLKAGTDYLEQHDYDVIIRNSGGLAVVLDEGILNLSLIFPHGKKIDIHDGYEAMVSLVQQLFKKEDKKIEAFEVKGSYCPGDYDLSIDGMKFAGISQRRVKNGTAVQIYICVEGSGSERAALVKAFYERGLQGDSASFSYPQITPQSMASLQELFGTTITVSEVRNRVLFTLQELAGEIMTEPFIEEEFEWFEKRLEQMKQRNERFL</sequence>
<dbReference type="Proteomes" id="UP000581688">
    <property type="component" value="Unassembled WGS sequence"/>
</dbReference>
<name>A0A841Q669_9BACI</name>
<dbReference type="CDD" id="cd16443">
    <property type="entry name" value="LplA"/>
    <property type="match status" value="1"/>
</dbReference>
<evidence type="ECO:0000256" key="3">
    <source>
        <dbReference type="HAMAP-Rule" id="MF_02119"/>
    </source>
</evidence>
<dbReference type="InterPro" id="IPR050664">
    <property type="entry name" value="Octanoyltrans_LipM/LipL"/>
</dbReference>
<evidence type="ECO:0000313" key="5">
    <source>
        <dbReference type="EMBL" id="MBB6453898.1"/>
    </source>
</evidence>
<dbReference type="GO" id="GO:0016874">
    <property type="term" value="F:ligase activity"/>
    <property type="evidence" value="ECO:0007669"/>
    <property type="project" value="UniProtKB-KW"/>
</dbReference>